<dbReference type="Pfam" id="PF08530">
    <property type="entry name" value="PepX_C"/>
    <property type="match status" value="1"/>
</dbReference>
<dbReference type="Proteomes" id="UP001602245">
    <property type="component" value="Unassembled WGS sequence"/>
</dbReference>
<gene>
    <name evidence="5" type="ORF">ACFY35_06040</name>
</gene>
<dbReference type="Pfam" id="PF02129">
    <property type="entry name" value="Peptidase_S15"/>
    <property type="match status" value="1"/>
</dbReference>
<dbReference type="SUPFAM" id="SSF53474">
    <property type="entry name" value="alpha/beta-Hydrolases"/>
    <property type="match status" value="1"/>
</dbReference>
<evidence type="ECO:0000256" key="2">
    <source>
        <dbReference type="SAM" id="MobiDB-lite"/>
    </source>
</evidence>
<feature type="signal peptide" evidence="3">
    <location>
        <begin position="1"/>
        <end position="27"/>
    </location>
</feature>
<evidence type="ECO:0000313" key="5">
    <source>
        <dbReference type="EMBL" id="MFF5288976.1"/>
    </source>
</evidence>
<dbReference type="NCBIfam" id="TIGR00976">
    <property type="entry name" value="CocE_NonD"/>
    <property type="match status" value="1"/>
</dbReference>
<evidence type="ECO:0000259" key="4">
    <source>
        <dbReference type="SMART" id="SM00939"/>
    </source>
</evidence>
<name>A0ABW6W9W3_9ACTN</name>
<feature type="chain" id="PRO_5045812706" evidence="3">
    <location>
        <begin position="28"/>
        <end position="637"/>
    </location>
</feature>
<dbReference type="SMART" id="SM00939">
    <property type="entry name" value="PepX_C"/>
    <property type="match status" value="1"/>
</dbReference>
<feature type="compositionally biased region" description="Gly residues" evidence="2">
    <location>
        <begin position="394"/>
        <end position="408"/>
    </location>
</feature>
<feature type="region of interest" description="Disordered" evidence="2">
    <location>
        <begin position="391"/>
        <end position="410"/>
    </location>
</feature>
<evidence type="ECO:0000313" key="6">
    <source>
        <dbReference type="Proteomes" id="UP001602245"/>
    </source>
</evidence>
<keyword evidence="1" id="KW-0378">Hydrolase</keyword>
<feature type="domain" description="Xaa-Pro dipeptidyl-peptidase C-terminal" evidence="4">
    <location>
        <begin position="345"/>
        <end position="600"/>
    </location>
</feature>
<sequence length="637" mass="67844">MSRPRTLAMAVVAGVLTIFVAPAAAFATPAVSGTETMPVYSYQNAVRESVWVQTSLDNDGDGVPDRVAVDIVRPREAAARHLKVPVILEGSPYYACCGRGNESELKEYDASGTIAKQPLFYDNYFVPRGYAFVSADLAGTNRSTGCMDVGGREEVLGAKAVIDWLNGRARATYADGTPAVATAWTNGKTGMIGKSWDGSVANGVAATGVEGLETIVPISAISSWYDYQRFNGVLRAPDYPEYLASVVSGRPASVCAATVAGLDQGSDDATGNYNAFWASRDFRPDARKVHASVFIVHGINDTNVTTTQFAQWWSRLDVPKKIWLSQMSHVDPFDIDRAAWVDVLHRWFDRWLFGLPNGIDREPQARIETAPGTWVNERSWPASGAHQTKVTLGNGDGLTGTLGGGSSGGFRTWTDAPDLSEAAAVASPNTAVPGRVAFLSAPLSSGVRVSGTPAVSLRVQVDKPTTELTARLVDYGTASRVDYLGNGEGITTLDTSSCWGASTTADDACYLDTAEDVVTSDHAILTRGWQDAAHHVSLRFVTPLQPGKWYSVTVPMQATDQRIARGHVLGLILQASDNEYSSPQSVGATIRLDLRGSSLSLPLVGRLPASGATAPIVSTAPAPSTFAPMRVQPELPS</sequence>
<comment type="caution">
    <text evidence="5">The sequence shown here is derived from an EMBL/GenBank/DDBJ whole genome shotgun (WGS) entry which is preliminary data.</text>
</comment>
<dbReference type="InterPro" id="IPR013736">
    <property type="entry name" value="Xaa-Pro_dipept_C"/>
</dbReference>
<dbReference type="InterPro" id="IPR005674">
    <property type="entry name" value="CocE/Ser_esterase"/>
</dbReference>
<keyword evidence="6" id="KW-1185">Reference proteome</keyword>
<dbReference type="NCBIfam" id="NF003780">
    <property type="entry name" value="PRK05371.1-1"/>
    <property type="match status" value="1"/>
</dbReference>
<reference evidence="5 6" key="1">
    <citation type="submission" date="2024-10" db="EMBL/GenBank/DDBJ databases">
        <title>The Natural Products Discovery Center: Release of the First 8490 Sequenced Strains for Exploring Actinobacteria Biosynthetic Diversity.</title>
        <authorList>
            <person name="Kalkreuter E."/>
            <person name="Kautsar S.A."/>
            <person name="Yang D."/>
            <person name="Bader C.D."/>
            <person name="Teijaro C.N."/>
            <person name="Fluegel L."/>
            <person name="Davis C.M."/>
            <person name="Simpson J.R."/>
            <person name="Lauterbach L."/>
            <person name="Steele A.D."/>
            <person name="Gui C."/>
            <person name="Meng S."/>
            <person name="Li G."/>
            <person name="Viehrig K."/>
            <person name="Ye F."/>
            <person name="Su P."/>
            <person name="Kiefer A.F."/>
            <person name="Nichols A."/>
            <person name="Cepeda A.J."/>
            <person name="Yan W."/>
            <person name="Fan B."/>
            <person name="Jiang Y."/>
            <person name="Adhikari A."/>
            <person name="Zheng C.-J."/>
            <person name="Schuster L."/>
            <person name="Cowan T.M."/>
            <person name="Smanski M.J."/>
            <person name="Chevrette M.G."/>
            <person name="De Carvalho L.P.S."/>
            <person name="Shen B."/>
        </authorList>
    </citation>
    <scope>NUCLEOTIDE SEQUENCE [LARGE SCALE GENOMIC DNA]</scope>
    <source>
        <strain evidence="5 6">NPDC000087</strain>
    </source>
</reference>
<dbReference type="InterPro" id="IPR000383">
    <property type="entry name" value="Xaa-Pro-like_dom"/>
</dbReference>
<evidence type="ECO:0000256" key="3">
    <source>
        <dbReference type="SAM" id="SignalP"/>
    </source>
</evidence>
<dbReference type="InterPro" id="IPR008979">
    <property type="entry name" value="Galactose-bd-like_sf"/>
</dbReference>
<proteinExistence type="predicted"/>
<dbReference type="EMBL" id="JBIAZU010000001">
    <property type="protein sequence ID" value="MFF5288976.1"/>
    <property type="molecule type" value="Genomic_DNA"/>
</dbReference>
<dbReference type="RefSeq" id="WP_051115121.1">
    <property type="nucleotide sequence ID" value="NZ_JBIAZU010000001.1"/>
</dbReference>
<keyword evidence="3" id="KW-0732">Signal</keyword>
<dbReference type="Gene3D" id="2.60.120.260">
    <property type="entry name" value="Galactose-binding domain-like"/>
    <property type="match status" value="1"/>
</dbReference>
<dbReference type="Gene3D" id="3.40.50.1820">
    <property type="entry name" value="alpha/beta hydrolase"/>
    <property type="match status" value="2"/>
</dbReference>
<dbReference type="InterPro" id="IPR029058">
    <property type="entry name" value="AB_hydrolase_fold"/>
</dbReference>
<accession>A0ABW6W9W3</accession>
<evidence type="ECO:0000256" key="1">
    <source>
        <dbReference type="ARBA" id="ARBA00022801"/>
    </source>
</evidence>
<organism evidence="5 6">
    <name type="scientific">Paractinoplanes globisporus</name>
    <dbReference type="NCBI Taxonomy" id="113565"/>
    <lineage>
        <taxon>Bacteria</taxon>
        <taxon>Bacillati</taxon>
        <taxon>Actinomycetota</taxon>
        <taxon>Actinomycetes</taxon>
        <taxon>Micromonosporales</taxon>
        <taxon>Micromonosporaceae</taxon>
        <taxon>Paractinoplanes</taxon>
    </lineage>
</organism>
<dbReference type="SUPFAM" id="SSF49785">
    <property type="entry name" value="Galactose-binding domain-like"/>
    <property type="match status" value="1"/>
</dbReference>
<protein>
    <submittedName>
        <fullName evidence="5">Xaa-Pro dipeptidyl-peptidase</fullName>
    </submittedName>
</protein>